<keyword evidence="2 3" id="KW-0786">Thiamine pyrophosphate</keyword>
<dbReference type="Pfam" id="PF02775">
    <property type="entry name" value="TPP_enzyme_C"/>
    <property type="match status" value="1"/>
</dbReference>
<dbReference type="Pfam" id="PF02776">
    <property type="entry name" value="TPP_enzyme_N"/>
    <property type="match status" value="1"/>
</dbReference>
<dbReference type="InterPro" id="IPR029035">
    <property type="entry name" value="DHS-like_NAD/FAD-binding_dom"/>
</dbReference>
<dbReference type="Pfam" id="PF00205">
    <property type="entry name" value="TPP_enzyme_M"/>
    <property type="match status" value="1"/>
</dbReference>
<dbReference type="CDD" id="cd07035">
    <property type="entry name" value="TPP_PYR_POX_like"/>
    <property type="match status" value="1"/>
</dbReference>
<dbReference type="OrthoDB" id="4494979at2"/>
<evidence type="ECO:0000256" key="1">
    <source>
        <dbReference type="ARBA" id="ARBA00007812"/>
    </source>
</evidence>
<dbReference type="GO" id="GO:0000287">
    <property type="term" value="F:magnesium ion binding"/>
    <property type="evidence" value="ECO:0007669"/>
    <property type="project" value="InterPro"/>
</dbReference>
<dbReference type="RefSeq" id="WP_142055998.1">
    <property type="nucleotide sequence ID" value="NZ_VFPA01000002.1"/>
</dbReference>
<dbReference type="SUPFAM" id="SSF52518">
    <property type="entry name" value="Thiamin diphosphate-binding fold (THDP-binding)"/>
    <property type="match status" value="2"/>
</dbReference>
<dbReference type="Proteomes" id="UP000315677">
    <property type="component" value="Unassembled WGS sequence"/>
</dbReference>
<reference evidence="7 8" key="1">
    <citation type="submission" date="2019-06" db="EMBL/GenBank/DDBJ databases">
        <title>Sequencing the genomes of 1000 actinobacteria strains.</title>
        <authorList>
            <person name="Klenk H.-P."/>
        </authorList>
    </citation>
    <scope>NUCLEOTIDE SEQUENCE [LARGE SCALE GENOMIC DNA]</scope>
    <source>
        <strain evidence="7 8">DSM 45301</strain>
    </source>
</reference>
<comment type="similarity">
    <text evidence="1 3">Belongs to the TPP enzyme family.</text>
</comment>
<name>A0A543DQS9_9PSEU</name>
<dbReference type="GO" id="GO:0050660">
    <property type="term" value="F:flavin adenine dinucleotide binding"/>
    <property type="evidence" value="ECO:0007669"/>
    <property type="project" value="TreeGrafter"/>
</dbReference>
<dbReference type="InterPro" id="IPR029061">
    <property type="entry name" value="THDP-binding"/>
</dbReference>
<dbReference type="GO" id="GO:0030976">
    <property type="term" value="F:thiamine pyrophosphate binding"/>
    <property type="evidence" value="ECO:0007669"/>
    <property type="project" value="InterPro"/>
</dbReference>
<feature type="domain" description="Thiamine pyrophosphate enzyme central" evidence="4">
    <location>
        <begin position="191"/>
        <end position="324"/>
    </location>
</feature>
<dbReference type="FunFam" id="3.40.50.970:FF:000007">
    <property type="entry name" value="Acetolactate synthase"/>
    <property type="match status" value="1"/>
</dbReference>
<dbReference type="GO" id="GO:0005948">
    <property type="term" value="C:acetolactate synthase complex"/>
    <property type="evidence" value="ECO:0007669"/>
    <property type="project" value="TreeGrafter"/>
</dbReference>
<dbReference type="PANTHER" id="PTHR18968:SF120">
    <property type="entry name" value="ACETOLACTATE SYNTHASE LARGE SUBUNIT"/>
    <property type="match status" value="1"/>
</dbReference>
<dbReference type="InterPro" id="IPR012000">
    <property type="entry name" value="Thiamin_PyroP_enz_cen_dom"/>
</dbReference>
<dbReference type="AlphaFoldDB" id="A0A543DQS9"/>
<gene>
    <name evidence="7" type="ORF">FB558_4249</name>
</gene>
<evidence type="ECO:0000313" key="8">
    <source>
        <dbReference type="Proteomes" id="UP000315677"/>
    </source>
</evidence>
<dbReference type="GO" id="GO:0009097">
    <property type="term" value="P:isoleucine biosynthetic process"/>
    <property type="evidence" value="ECO:0007669"/>
    <property type="project" value="TreeGrafter"/>
</dbReference>
<feature type="domain" description="Thiamine pyrophosphate enzyme TPP-binding" evidence="5">
    <location>
        <begin position="380"/>
        <end position="528"/>
    </location>
</feature>
<dbReference type="SUPFAM" id="SSF52467">
    <property type="entry name" value="DHS-like NAD/FAD-binding domain"/>
    <property type="match status" value="1"/>
</dbReference>
<comment type="caution">
    <text evidence="7">The sequence shown here is derived from an EMBL/GenBank/DDBJ whole genome shotgun (WGS) entry which is preliminary data.</text>
</comment>
<dbReference type="PANTHER" id="PTHR18968">
    <property type="entry name" value="THIAMINE PYROPHOSPHATE ENZYMES"/>
    <property type="match status" value="1"/>
</dbReference>
<evidence type="ECO:0000256" key="3">
    <source>
        <dbReference type="RuleBase" id="RU362132"/>
    </source>
</evidence>
<accession>A0A543DQS9</accession>
<dbReference type="EMBL" id="VFPA01000002">
    <property type="protein sequence ID" value="TQM11681.1"/>
    <property type="molecule type" value="Genomic_DNA"/>
</dbReference>
<evidence type="ECO:0000259" key="6">
    <source>
        <dbReference type="Pfam" id="PF02776"/>
    </source>
</evidence>
<dbReference type="Gene3D" id="3.40.50.970">
    <property type="match status" value="2"/>
</dbReference>
<evidence type="ECO:0000313" key="7">
    <source>
        <dbReference type="EMBL" id="TQM11681.1"/>
    </source>
</evidence>
<organism evidence="7 8">
    <name type="scientific">Pseudonocardia kunmingensis</name>
    <dbReference type="NCBI Taxonomy" id="630975"/>
    <lineage>
        <taxon>Bacteria</taxon>
        <taxon>Bacillati</taxon>
        <taxon>Actinomycetota</taxon>
        <taxon>Actinomycetes</taxon>
        <taxon>Pseudonocardiales</taxon>
        <taxon>Pseudonocardiaceae</taxon>
        <taxon>Pseudonocardia</taxon>
    </lineage>
</organism>
<keyword evidence="8" id="KW-1185">Reference proteome</keyword>
<dbReference type="CDD" id="cd00568">
    <property type="entry name" value="TPP_enzymes"/>
    <property type="match status" value="1"/>
</dbReference>
<evidence type="ECO:0000259" key="4">
    <source>
        <dbReference type="Pfam" id="PF00205"/>
    </source>
</evidence>
<dbReference type="InterPro" id="IPR045229">
    <property type="entry name" value="TPP_enz"/>
</dbReference>
<protein>
    <submittedName>
        <fullName evidence="7">Acetolactate synthase-1/2/3 large subunit</fullName>
    </submittedName>
</protein>
<dbReference type="InterPro" id="IPR011766">
    <property type="entry name" value="TPP_enzyme_TPP-bd"/>
</dbReference>
<evidence type="ECO:0000256" key="2">
    <source>
        <dbReference type="ARBA" id="ARBA00023052"/>
    </source>
</evidence>
<proteinExistence type="inferred from homology"/>
<dbReference type="InterPro" id="IPR012001">
    <property type="entry name" value="Thiamin_PyroP_enz_TPP-bd_dom"/>
</dbReference>
<dbReference type="GO" id="GO:0003984">
    <property type="term" value="F:acetolactate synthase activity"/>
    <property type="evidence" value="ECO:0007669"/>
    <property type="project" value="TreeGrafter"/>
</dbReference>
<dbReference type="NCBIfam" id="NF006052">
    <property type="entry name" value="PRK08199.1"/>
    <property type="match status" value="1"/>
</dbReference>
<dbReference type="Gene3D" id="3.40.50.1220">
    <property type="entry name" value="TPP-binding domain"/>
    <property type="match status" value="1"/>
</dbReference>
<dbReference type="GO" id="GO:0009099">
    <property type="term" value="P:L-valine biosynthetic process"/>
    <property type="evidence" value="ECO:0007669"/>
    <property type="project" value="TreeGrafter"/>
</dbReference>
<feature type="domain" description="Thiamine pyrophosphate enzyme N-terminal TPP-binding" evidence="6">
    <location>
        <begin position="7"/>
        <end position="119"/>
    </location>
</feature>
<evidence type="ECO:0000259" key="5">
    <source>
        <dbReference type="Pfam" id="PF02775"/>
    </source>
</evidence>
<sequence>MTTPTHAGRAIVDSLVRHGVRRVYSVPGESYLALLDGLYESGIHNVVCRQEGGAAYMAEAHGKLTGTPGVAMVTRGPGAANAFVAVHTAWQDATPLVLFVGLVPIGDRQRESFQEFDPAAWFGTQTKRVLVLDEPDRASEVVAEAFFAATSGRPGPVVVGLPEDVVAAPFAGRLHEPLPVVDGTVSECDLADLVARLQRSERPLLLVGGARWTPDAAATTTRFAERNALPIVQEWHAADRVPTASPSCVGQLAFGGPAYAARMLEEADLLVTVGAVLGDVVTGGYRLRQDPDAATVVVTIDPGLRGRSGAVSRHVLAAPTAFARAVAELDLDRAEVWRPWTEAGRRAYEEELARLARGTGMTTVLREIAARTSDALQTVGAGNHTAWARLLPVDRYPGELATRNGSMGYAVPAAVVAALEHPGRAVVAVAGDGELLMNGQELATAAQEGAAFLVVVMDNGQYGTIRMHQEREYPGRVSGTRLANPDFAALARAYGGHAETVRADAEAAGAVERALEAVAEGVFALVHVVVDPAVLSP</sequence>